<dbReference type="RefSeq" id="XP_030052697.1">
    <property type="nucleotide sequence ID" value="XM_030196837.1"/>
</dbReference>
<accession>A0A6P7XAT3</accession>
<proteinExistence type="predicted"/>
<dbReference type="PANTHER" id="PTHR35263:SF1">
    <property type="entry name" value="TESTIS-EXPRESSED PROTEIN 49"/>
    <property type="match status" value="1"/>
</dbReference>
<name>A0A6P7XAT3_9AMPH</name>
<evidence type="ECO:0000313" key="1">
    <source>
        <dbReference type="Proteomes" id="UP000515156"/>
    </source>
</evidence>
<dbReference type="GeneID" id="115465943"/>
<organism evidence="1 2">
    <name type="scientific">Microcaecilia unicolor</name>
    <dbReference type="NCBI Taxonomy" id="1415580"/>
    <lineage>
        <taxon>Eukaryota</taxon>
        <taxon>Metazoa</taxon>
        <taxon>Chordata</taxon>
        <taxon>Craniata</taxon>
        <taxon>Vertebrata</taxon>
        <taxon>Euteleostomi</taxon>
        <taxon>Amphibia</taxon>
        <taxon>Gymnophiona</taxon>
        <taxon>Siphonopidae</taxon>
        <taxon>Microcaecilia</taxon>
    </lineage>
</organism>
<gene>
    <name evidence="2" type="primary">TEX49</name>
</gene>
<protein>
    <submittedName>
        <fullName evidence="2">Testis-expressed protein 49 isoform X1</fullName>
    </submittedName>
</protein>
<dbReference type="InParanoid" id="A0A6P7XAT3"/>
<dbReference type="Pfam" id="PF22593">
    <property type="entry name" value="SPMIP11"/>
    <property type="match status" value="1"/>
</dbReference>
<dbReference type="KEGG" id="muo:115465943"/>
<dbReference type="AlphaFoldDB" id="A0A6P7XAT3"/>
<dbReference type="CTD" id="255411"/>
<evidence type="ECO:0000313" key="2">
    <source>
        <dbReference type="RefSeq" id="XP_030052697.1"/>
    </source>
</evidence>
<reference evidence="2" key="1">
    <citation type="submission" date="2025-08" db="UniProtKB">
        <authorList>
            <consortium name="RefSeq"/>
        </authorList>
    </citation>
    <scope>IDENTIFICATION</scope>
</reference>
<dbReference type="OrthoDB" id="7085216at2759"/>
<sequence length="169" mass="19290">MAFFGLTKLGHQDPFLARKLQPEVLESSGQELTRKKLIPHKLPPVNSTEGTLDSSLHQGSHEKCMEMVKCYQLNKSPNQTYRSPLTTSQQYGWWIPKDPRIQLEKEEAWIRTPRYPRVWSPMSNFSGSVGVCLDSGNIPMSTFGFFTDTTNKNTYGKSLMHQAAEPWEP</sequence>
<dbReference type="PANTHER" id="PTHR35263">
    <property type="entry name" value="TESTIS-EXPRESSED PROTEIN 49"/>
    <property type="match status" value="1"/>
</dbReference>
<dbReference type="InterPro" id="IPR038775">
    <property type="entry name" value="SPMIP11"/>
</dbReference>
<dbReference type="Proteomes" id="UP000515156">
    <property type="component" value="Chromosome 3"/>
</dbReference>
<keyword evidence="1" id="KW-1185">Reference proteome</keyword>